<dbReference type="Gene3D" id="1.50.10.10">
    <property type="match status" value="1"/>
</dbReference>
<protein>
    <submittedName>
        <fullName evidence="4">Amylo-alpha-1,6-glucosidase</fullName>
    </submittedName>
</protein>
<dbReference type="InterPro" id="IPR008928">
    <property type="entry name" value="6-hairpin_glycosidase_sf"/>
</dbReference>
<feature type="domain" description="Putative glycogen debranching enzyme N-terminal" evidence="2">
    <location>
        <begin position="8"/>
        <end position="199"/>
    </location>
</feature>
<evidence type="ECO:0000259" key="3">
    <source>
        <dbReference type="Pfam" id="PF22422"/>
    </source>
</evidence>
<dbReference type="InterPro" id="IPR032856">
    <property type="entry name" value="GDE_N_bis"/>
</dbReference>
<feature type="domain" description="Mannosylglycerate hydrolase MGH1-like glycoside hydrolase" evidence="3">
    <location>
        <begin position="410"/>
        <end position="597"/>
    </location>
</feature>
<evidence type="ECO:0000256" key="1">
    <source>
        <dbReference type="SAM" id="MobiDB-lite"/>
    </source>
</evidence>
<gene>
    <name evidence="4" type="ORF">SLNWT_1159</name>
</gene>
<evidence type="ECO:0000259" key="2">
    <source>
        <dbReference type="Pfam" id="PF14742"/>
    </source>
</evidence>
<keyword evidence="5" id="KW-1185">Reference proteome</keyword>
<proteinExistence type="predicted"/>
<dbReference type="SUPFAM" id="SSF48208">
    <property type="entry name" value="Six-hairpin glycosidases"/>
    <property type="match status" value="1"/>
</dbReference>
<organism evidence="4 5">
    <name type="scientific">Streptomyces albus (strain ATCC 21838 / DSM 41398 / FERM P-419 / JCM 4703 / NBRC 107858)</name>
    <dbReference type="NCBI Taxonomy" id="1081613"/>
    <lineage>
        <taxon>Bacteria</taxon>
        <taxon>Bacillati</taxon>
        <taxon>Actinomycetota</taxon>
        <taxon>Actinomycetes</taxon>
        <taxon>Kitasatosporales</taxon>
        <taxon>Streptomycetaceae</taxon>
        <taxon>Streptomyces</taxon>
    </lineage>
</organism>
<reference evidence="4 5" key="1">
    <citation type="submission" date="2015-01" db="EMBL/GenBank/DDBJ databases">
        <title>Enhanced salinomycin production by adjusting the supply of polyketide extender units in Streptomyce albus DSM 41398.</title>
        <authorList>
            <person name="Lu C."/>
        </authorList>
    </citation>
    <scope>NUCLEOTIDE SEQUENCE [LARGE SCALE GENOMIC DNA]</scope>
    <source>
        <strain evidence="5">ATCC 21838 / DSM 41398 / FERM P-419 / JCM 4703 / NBRC 107858</strain>
    </source>
</reference>
<dbReference type="KEGG" id="sals:SLNWT_1159"/>
<dbReference type="AlphaFoldDB" id="A0A0B5EQF8"/>
<dbReference type="InterPro" id="IPR012341">
    <property type="entry name" value="6hp_glycosidase-like_sf"/>
</dbReference>
<dbReference type="InterPro" id="IPR054491">
    <property type="entry name" value="MGH1-like_GH"/>
</dbReference>
<accession>A0A0B5EQF8</accession>
<dbReference type="EMBL" id="CP010519">
    <property type="protein sequence ID" value="AJE81535.1"/>
    <property type="molecule type" value="Genomic_DNA"/>
</dbReference>
<feature type="region of interest" description="Disordered" evidence="1">
    <location>
        <begin position="205"/>
        <end position="229"/>
    </location>
</feature>
<evidence type="ECO:0000313" key="5">
    <source>
        <dbReference type="Proteomes" id="UP000031523"/>
    </source>
</evidence>
<dbReference type="Pfam" id="PF14742">
    <property type="entry name" value="GDE_N_bis"/>
    <property type="match status" value="1"/>
</dbReference>
<evidence type="ECO:0000313" key="4">
    <source>
        <dbReference type="EMBL" id="AJE81535.1"/>
    </source>
</evidence>
<dbReference type="Pfam" id="PF22422">
    <property type="entry name" value="MGH1-like_GH"/>
    <property type="match status" value="1"/>
</dbReference>
<dbReference type="Proteomes" id="UP000031523">
    <property type="component" value="Chromosome"/>
</dbReference>
<name>A0A0B5EQF8_STRA4</name>
<sequence length="652" mass="70876">MKAPHLLLHAGSFALTDPAGDISAERTTSPQGLIARDTRHLSTWTLTVDGEQPTVLVPVRETDEDSAAVLTAPSTRDEPPGWTLFRHQNLCHGRLVERLRFTANTGEALMLNLRLDADADFADQFELRGDHSYEKPGGHRTVEEAAEGTAFHYRRADWHASTTITAEPPPAVSTAAGGTRTSLTWTVMLPPHGSTTLVLHALTHSRGARTSPPPPAASTGSKAELQTASAPATEIPLHTPAEHTALAPACHQGLADLTALRIPAEGPEGETVAPPAAGVPWFLTLFGRDSLLTSSFALPYRPELAAATLKALAATQATTTDSARVAQPGKILHEMRHGELAHFRQIPYGRYYGSVDSTPLFLVLLHAHAEQTQDDSLSRHLEPHARAAVHWMFAYGGLDQHGYLTYRADERGLVNQNWKDSEDAVCFTDGSRPVGDIAIAEAQGYAYDALLRTACLARKVWNAPDWAAELEAFAQQLRERFTAQFWMPDQAFPALALDSEGRQVDTLASNAGHLLWSGILDPDRGRATGRRLLESDFFSGWGIRTLASQQRPYHPLSYHRGSIWPHDNALIALGLARYGLHREAATLATALAEAAARYDHRLPEVLAGYPRREGEGPIPYPHACSPQAWAAATPLALLTAVRRATEPRSSTP</sequence>
<dbReference type="GO" id="GO:0005975">
    <property type="term" value="P:carbohydrate metabolic process"/>
    <property type="evidence" value="ECO:0007669"/>
    <property type="project" value="InterPro"/>
</dbReference>